<keyword evidence="1" id="KW-0732">Signal</keyword>
<dbReference type="eggNOG" id="ENOG502ZXQ9">
    <property type="taxonomic scope" value="Bacteria"/>
</dbReference>
<protein>
    <recommendedName>
        <fullName evidence="4">Lipoprotein</fullName>
    </recommendedName>
</protein>
<feature type="chain" id="PRO_5039494532" description="Lipoprotein" evidence="1">
    <location>
        <begin position="26"/>
        <end position="80"/>
    </location>
</feature>
<dbReference type="OrthoDB" id="3700908at2"/>
<gene>
    <name evidence="2" type="ORF">GU90_08515</name>
</gene>
<name>A0A073AZ92_9PSEU</name>
<proteinExistence type="predicted"/>
<dbReference type="EMBL" id="JNVU01000022">
    <property type="protein sequence ID" value="KEI44690.1"/>
    <property type="molecule type" value="Genomic_DNA"/>
</dbReference>
<evidence type="ECO:0000313" key="3">
    <source>
        <dbReference type="Proteomes" id="UP000031419"/>
    </source>
</evidence>
<comment type="caution">
    <text evidence="2">The sequence shown here is derived from an EMBL/GenBank/DDBJ whole genome shotgun (WGS) entry which is preliminary data.</text>
</comment>
<reference evidence="2 3" key="1">
    <citation type="submission" date="2014-06" db="EMBL/GenBank/DDBJ databases">
        <title>Saccharopolyspora rectivirgula DSM-43113 Genome sequencing.</title>
        <authorList>
            <person name="Barrera C."/>
            <person name="Millon L."/>
            <person name="Rognon B."/>
            <person name="Zaugg C."/>
            <person name="Monod M."/>
        </authorList>
    </citation>
    <scope>NUCLEOTIDE SEQUENCE [LARGE SCALE GENOMIC DNA]</scope>
    <source>
        <strain evidence="2 3">DSM 43113</strain>
    </source>
</reference>
<keyword evidence="3" id="KW-1185">Reference proteome</keyword>
<accession>A0A073AZ92</accession>
<evidence type="ECO:0008006" key="4">
    <source>
        <dbReference type="Google" id="ProtNLM"/>
    </source>
</evidence>
<dbReference type="RefSeq" id="WP_029722861.1">
    <property type="nucleotide sequence ID" value="NZ_JAJUIW010000039.1"/>
</dbReference>
<dbReference type="AlphaFoldDB" id="A0A073AZ92"/>
<sequence length="80" mass="7861">MPQPTPSTSTAALVAGIATASALSAAAVVAVLNAGCDDPGSYRWRGGAVELVGGCLQPEDLPVVPQPAEPTAPPVDIPAQ</sequence>
<evidence type="ECO:0000256" key="1">
    <source>
        <dbReference type="SAM" id="SignalP"/>
    </source>
</evidence>
<feature type="signal peptide" evidence="1">
    <location>
        <begin position="1"/>
        <end position="25"/>
    </location>
</feature>
<evidence type="ECO:0000313" key="2">
    <source>
        <dbReference type="EMBL" id="KEI44690.1"/>
    </source>
</evidence>
<dbReference type="Proteomes" id="UP000031419">
    <property type="component" value="Unassembled WGS sequence"/>
</dbReference>
<organism evidence="2 3">
    <name type="scientific">Saccharopolyspora rectivirgula</name>
    <dbReference type="NCBI Taxonomy" id="28042"/>
    <lineage>
        <taxon>Bacteria</taxon>
        <taxon>Bacillati</taxon>
        <taxon>Actinomycetota</taxon>
        <taxon>Actinomycetes</taxon>
        <taxon>Pseudonocardiales</taxon>
        <taxon>Pseudonocardiaceae</taxon>
        <taxon>Saccharopolyspora</taxon>
    </lineage>
</organism>